<reference evidence="4 5" key="1">
    <citation type="submission" date="2009-02" db="EMBL/GenBank/DDBJ databases">
        <title>Sequencing of the draft genome and assembly of Dethiobacter alkaliphilus AHT 1.</title>
        <authorList>
            <consortium name="US DOE Joint Genome Institute (JGI-PGF)"/>
            <person name="Lucas S."/>
            <person name="Copeland A."/>
            <person name="Lapidus A."/>
            <person name="Glavina del Rio T."/>
            <person name="Dalin E."/>
            <person name="Tice H."/>
            <person name="Bruce D."/>
            <person name="Goodwin L."/>
            <person name="Pitluck S."/>
            <person name="Larimer F."/>
            <person name="Land M.L."/>
            <person name="Hauser L."/>
            <person name="Muyzer G."/>
        </authorList>
    </citation>
    <scope>NUCLEOTIDE SEQUENCE [LARGE SCALE GENOMIC DNA]</scope>
    <source>
        <strain evidence="4 5">AHT 1</strain>
    </source>
</reference>
<dbReference type="RefSeq" id="WP_008517243.1">
    <property type="nucleotide sequence ID" value="NZ_ACJM01000010.1"/>
</dbReference>
<accession>C0GHZ8</accession>
<organism evidence="4 5">
    <name type="scientific">Dethiobacter alkaliphilus AHT 1</name>
    <dbReference type="NCBI Taxonomy" id="555088"/>
    <lineage>
        <taxon>Bacteria</taxon>
        <taxon>Bacillati</taxon>
        <taxon>Bacillota</taxon>
        <taxon>Dethiobacteria</taxon>
        <taxon>Dethiobacterales</taxon>
        <taxon>Dethiobacteraceae</taxon>
        <taxon>Dethiobacter</taxon>
    </lineage>
</organism>
<dbReference type="OrthoDB" id="61520at2"/>
<name>C0GHZ8_DETAL</name>
<evidence type="ECO:0000313" key="5">
    <source>
        <dbReference type="Proteomes" id="UP000006443"/>
    </source>
</evidence>
<dbReference type="SUPFAM" id="SSF57997">
    <property type="entry name" value="Tropomyosin"/>
    <property type="match status" value="1"/>
</dbReference>
<dbReference type="PANTHER" id="PTHR10587:SF125">
    <property type="entry name" value="POLYSACCHARIDE DEACETYLASE YHEN-RELATED"/>
    <property type="match status" value="1"/>
</dbReference>
<feature type="transmembrane region" description="Helical" evidence="2">
    <location>
        <begin position="7"/>
        <end position="27"/>
    </location>
</feature>
<dbReference type="SUPFAM" id="SSF88713">
    <property type="entry name" value="Glycoside hydrolase/deacetylase"/>
    <property type="match status" value="1"/>
</dbReference>
<sequence>MPKNTQILITVAAIIILIAGGIGLAYYNGQISSLREELSMAVEQKEELRRETTALEEELNDKEAELEETREKLARAEDEHDDLFARLSEKETELDELHSLLNDREDELASVESRLESKANDLDSKAAEINSLQDKIAEQETEINELRSRLDEKAAEIEELLSRNDNGPPPGGAGPTAYLTFDDGPSNNTLAILDILAEENILATFFVIGNNQSDNPDAYRLIVEAGHVLGNHTYSHDYDYIYDSPENFMDDLLKLEEFLYAETGVETNIMRFPGGSSSQMAQDVSGYNIIVEDLIPEVIEQGYDYFDWNVTSGDAVSRTPPAEDIVDNVLSGADSVSGDIVVLMHDSQHKTTTVEALPQIIEGLRQRGYQFEVLSPGAIDVRHR</sequence>
<dbReference type="PROSITE" id="PS51677">
    <property type="entry name" value="NODB"/>
    <property type="match status" value="1"/>
</dbReference>
<dbReference type="Pfam" id="PF01522">
    <property type="entry name" value="Polysacc_deac_1"/>
    <property type="match status" value="1"/>
</dbReference>
<evidence type="ECO:0000256" key="2">
    <source>
        <dbReference type="SAM" id="Phobius"/>
    </source>
</evidence>
<dbReference type="PANTHER" id="PTHR10587">
    <property type="entry name" value="GLYCOSYL TRANSFERASE-RELATED"/>
    <property type="match status" value="1"/>
</dbReference>
<keyword evidence="2" id="KW-1133">Transmembrane helix</keyword>
<dbReference type="InterPro" id="IPR050248">
    <property type="entry name" value="Polysacc_deacetylase_ArnD"/>
</dbReference>
<evidence type="ECO:0000313" key="4">
    <source>
        <dbReference type="EMBL" id="EEG77072.1"/>
    </source>
</evidence>
<keyword evidence="1" id="KW-0175">Coiled coil</keyword>
<dbReference type="CDD" id="cd10944">
    <property type="entry name" value="CE4_SmPgdA_like"/>
    <property type="match status" value="1"/>
</dbReference>
<keyword evidence="2" id="KW-0812">Transmembrane</keyword>
<comment type="caution">
    <text evidence="4">The sequence shown here is derived from an EMBL/GenBank/DDBJ whole genome shotgun (WGS) entry which is preliminary data.</text>
</comment>
<dbReference type="Gene3D" id="1.10.287.1490">
    <property type="match status" value="1"/>
</dbReference>
<feature type="domain" description="NodB homology" evidence="3">
    <location>
        <begin position="175"/>
        <end position="372"/>
    </location>
</feature>
<protein>
    <submittedName>
        <fullName evidence="4">Polysaccharide deacetylase</fullName>
    </submittedName>
</protein>
<keyword evidence="2" id="KW-0472">Membrane</keyword>
<feature type="coiled-coil region" evidence="1">
    <location>
        <begin position="31"/>
        <end position="163"/>
    </location>
</feature>
<keyword evidence="5" id="KW-1185">Reference proteome</keyword>
<dbReference type="InterPro" id="IPR011330">
    <property type="entry name" value="Glyco_hydro/deAcase_b/a-brl"/>
</dbReference>
<gene>
    <name evidence="4" type="ORF">DealDRAFT_2107</name>
</gene>
<dbReference type="GO" id="GO:0005975">
    <property type="term" value="P:carbohydrate metabolic process"/>
    <property type="evidence" value="ECO:0007669"/>
    <property type="project" value="InterPro"/>
</dbReference>
<dbReference type="eggNOG" id="COG0726">
    <property type="taxonomic scope" value="Bacteria"/>
</dbReference>
<proteinExistence type="predicted"/>
<dbReference type="InterPro" id="IPR002509">
    <property type="entry name" value="NODB_dom"/>
</dbReference>
<dbReference type="EMBL" id="ACJM01000010">
    <property type="protein sequence ID" value="EEG77072.1"/>
    <property type="molecule type" value="Genomic_DNA"/>
</dbReference>
<evidence type="ECO:0000259" key="3">
    <source>
        <dbReference type="PROSITE" id="PS51677"/>
    </source>
</evidence>
<evidence type="ECO:0000256" key="1">
    <source>
        <dbReference type="SAM" id="Coils"/>
    </source>
</evidence>
<dbReference type="Gene3D" id="3.20.20.370">
    <property type="entry name" value="Glycoside hydrolase/deacetylase"/>
    <property type="match status" value="1"/>
</dbReference>
<dbReference type="GO" id="GO:0016810">
    <property type="term" value="F:hydrolase activity, acting on carbon-nitrogen (but not peptide) bonds"/>
    <property type="evidence" value="ECO:0007669"/>
    <property type="project" value="InterPro"/>
</dbReference>
<dbReference type="Proteomes" id="UP000006443">
    <property type="component" value="Unassembled WGS sequence"/>
</dbReference>
<dbReference type="AlphaFoldDB" id="C0GHZ8"/>
<dbReference type="STRING" id="555088.DealDRAFT_2107"/>